<organism evidence="1 2">
    <name type="scientific">Chionoecetes opilio</name>
    <name type="common">Atlantic snow crab</name>
    <name type="synonym">Cancer opilio</name>
    <dbReference type="NCBI Taxonomy" id="41210"/>
    <lineage>
        <taxon>Eukaryota</taxon>
        <taxon>Metazoa</taxon>
        <taxon>Ecdysozoa</taxon>
        <taxon>Arthropoda</taxon>
        <taxon>Crustacea</taxon>
        <taxon>Multicrustacea</taxon>
        <taxon>Malacostraca</taxon>
        <taxon>Eumalacostraca</taxon>
        <taxon>Eucarida</taxon>
        <taxon>Decapoda</taxon>
        <taxon>Pleocyemata</taxon>
        <taxon>Brachyura</taxon>
        <taxon>Eubrachyura</taxon>
        <taxon>Majoidea</taxon>
        <taxon>Majidae</taxon>
        <taxon>Chionoecetes</taxon>
    </lineage>
</organism>
<comment type="caution">
    <text evidence="1">The sequence shown here is derived from an EMBL/GenBank/DDBJ whole genome shotgun (WGS) entry which is preliminary data.</text>
</comment>
<protein>
    <submittedName>
        <fullName evidence="1">Uncharacterized protein</fullName>
    </submittedName>
</protein>
<proteinExistence type="predicted"/>
<sequence>MKQHLWYLTAEMIPLALFSEQVPPLDRQAIADALLYIKPLLGEVDAPQNRFGAGWGKPKFPTITASTRLSDLVEVDSWFTIYRLEIDDSFLQLPVAEWGMSAAYIASSENVASVSVINDAAARGVKLSSDFVDTARSDGHFQNVLQVVEEDRKSATNLRKLRKRSNTDALE</sequence>
<dbReference type="PANTHER" id="PTHR46113">
    <property type="entry name" value="SNAC DOMAIN-CONTAINING PROTEIN"/>
    <property type="match status" value="1"/>
</dbReference>
<evidence type="ECO:0000313" key="2">
    <source>
        <dbReference type="Proteomes" id="UP000770661"/>
    </source>
</evidence>
<reference evidence="1" key="1">
    <citation type="submission" date="2020-07" db="EMBL/GenBank/DDBJ databases">
        <title>The High-quality genome of the commercially important snow crab, Chionoecetes opilio.</title>
        <authorList>
            <person name="Jeong J.-H."/>
            <person name="Ryu S."/>
        </authorList>
    </citation>
    <scope>NUCLEOTIDE SEQUENCE</scope>
    <source>
        <strain evidence="1">MADBK_172401_WGS</strain>
        <tissue evidence="1">Digestive gland</tissue>
    </source>
</reference>
<dbReference type="PANTHER" id="PTHR46113:SF1">
    <property type="entry name" value="PEPTIDASE M17 LEUCYL AMINOPEPTIDASE N-TERMINAL DOMAIN-CONTAINING PROTEIN"/>
    <property type="match status" value="1"/>
</dbReference>
<dbReference type="AlphaFoldDB" id="A0A8J5D3J2"/>
<accession>A0A8J5D3J2</accession>
<dbReference type="EMBL" id="JACEEZ010002535">
    <property type="protein sequence ID" value="KAG0728177.1"/>
    <property type="molecule type" value="Genomic_DNA"/>
</dbReference>
<keyword evidence="2" id="KW-1185">Reference proteome</keyword>
<name>A0A8J5D3J2_CHIOP</name>
<gene>
    <name evidence="1" type="ORF">GWK47_033031</name>
</gene>
<evidence type="ECO:0000313" key="1">
    <source>
        <dbReference type="EMBL" id="KAG0728177.1"/>
    </source>
</evidence>
<dbReference type="Proteomes" id="UP000770661">
    <property type="component" value="Unassembled WGS sequence"/>
</dbReference>